<keyword evidence="7" id="KW-0446">Lipid-binding</keyword>
<dbReference type="InterPro" id="IPR018928">
    <property type="entry name" value="HAP2/GCS1_dom"/>
</dbReference>
<keyword evidence="4 12" id="KW-0812">Transmembrane</keyword>
<dbReference type="GO" id="GO:0005886">
    <property type="term" value="C:plasma membrane"/>
    <property type="evidence" value="ECO:0007669"/>
    <property type="project" value="UniProtKB-SubCell"/>
</dbReference>
<protein>
    <recommendedName>
        <fullName evidence="14">Generative cell specific-1/HAP2 domain-containing protein</fullName>
    </recommendedName>
</protein>
<dbReference type="PANTHER" id="PTHR31764">
    <property type="entry name" value="PROTEIN HAPLESS 2"/>
    <property type="match status" value="1"/>
</dbReference>
<evidence type="ECO:0000256" key="6">
    <source>
        <dbReference type="ARBA" id="ARBA00022989"/>
    </source>
</evidence>
<keyword evidence="6 12" id="KW-1133">Transmembrane helix</keyword>
<gene>
    <name evidence="15" type="ORF">GOP47_0024802</name>
</gene>
<evidence type="ECO:0000256" key="13">
    <source>
        <dbReference type="SAM" id="SignalP"/>
    </source>
</evidence>
<feature type="chain" id="PRO_5038833351" description="Generative cell specific-1/HAP2 domain-containing protein" evidence="13">
    <location>
        <begin position="25"/>
        <end position="675"/>
    </location>
</feature>
<dbReference type="GO" id="GO:0008289">
    <property type="term" value="F:lipid binding"/>
    <property type="evidence" value="ECO:0007669"/>
    <property type="project" value="UniProtKB-KW"/>
</dbReference>
<evidence type="ECO:0000256" key="11">
    <source>
        <dbReference type="SAM" id="MobiDB-lite"/>
    </source>
</evidence>
<organism evidence="15 16">
    <name type="scientific">Adiantum capillus-veneris</name>
    <name type="common">Maidenhair fern</name>
    <dbReference type="NCBI Taxonomy" id="13818"/>
    <lineage>
        <taxon>Eukaryota</taxon>
        <taxon>Viridiplantae</taxon>
        <taxon>Streptophyta</taxon>
        <taxon>Embryophyta</taxon>
        <taxon>Tracheophyta</taxon>
        <taxon>Polypodiopsida</taxon>
        <taxon>Polypodiidae</taxon>
        <taxon>Polypodiales</taxon>
        <taxon>Pteridineae</taxon>
        <taxon>Pteridaceae</taxon>
        <taxon>Vittarioideae</taxon>
        <taxon>Adiantum</taxon>
    </lineage>
</organism>
<keyword evidence="10" id="KW-0278">Fertilization</keyword>
<evidence type="ECO:0000256" key="4">
    <source>
        <dbReference type="ARBA" id="ARBA00022692"/>
    </source>
</evidence>
<evidence type="ECO:0000313" key="16">
    <source>
        <dbReference type="Proteomes" id="UP000886520"/>
    </source>
</evidence>
<keyword evidence="16" id="KW-1185">Reference proteome</keyword>
<evidence type="ECO:0000256" key="8">
    <source>
        <dbReference type="ARBA" id="ARBA00023136"/>
    </source>
</evidence>
<evidence type="ECO:0000256" key="12">
    <source>
        <dbReference type="SAM" id="Phobius"/>
    </source>
</evidence>
<dbReference type="InterPro" id="IPR040326">
    <property type="entry name" value="HAP2/GCS1"/>
</dbReference>
<keyword evidence="9" id="KW-1015">Disulfide bond</keyword>
<evidence type="ECO:0000256" key="5">
    <source>
        <dbReference type="ARBA" id="ARBA00022729"/>
    </source>
</evidence>
<dbReference type="GO" id="GO:0007338">
    <property type="term" value="P:single fertilization"/>
    <property type="evidence" value="ECO:0007669"/>
    <property type="project" value="UniProtKB-KW"/>
</dbReference>
<evidence type="ECO:0000256" key="2">
    <source>
        <dbReference type="ARBA" id="ARBA00010929"/>
    </source>
</evidence>
<dbReference type="Pfam" id="PF10699">
    <property type="entry name" value="HAP2-GCS1"/>
    <property type="match status" value="1"/>
</dbReference>
<evidence type="ECO:0000256" key="1">
    <source>
        <dbReference type="ARBA" id="ARBA00004251"/>
    </source>
</evidence>
<comment type="caution">
    <text evidence="15">The sequence shown here is derived from an EMBL/GenBank/DDBJ whole genome shotgun (WGS) entry which is preliminary data.</text>
</comment>
<evidence type="ECO:0000259" key="14">
    <source>
        <dbReference type="Pfam" id="PF10699"/>
    </source>
</evidence>
<dbReference type="AlphaFoldDB" id="A0A9D4Z4N7"/>
<comment type="subcellular location">
    <subcellularLocation>
        <location evidence="1">Cell membrane</location>
        <topology evidence="1">Single-pass type I membrane protein</topology>
    </subcellularLocation>
</comment>
<dbReference type="OrthoDB" id="272303at2759"/>
<accession>A0A9D4Z4N7</accession>
<feature type="signal peptide" evidence="13">
    <location>
        <begin position="1"/>
        <end position="24"/>
    </location>
</feature>
<evidence type="ECO:0000256" key="7">
    <source>
        <dbReference type="ARBA" id="ARBA00023121"/>
    </source>
</evidence>
<dbReference type="EMBL" id="JABFUD020000024">
    <property type="protein sequence ID" value="KAI5060382.1"/>
    <property type="molecule type" value="Genomic_DNA"/>
</dbReference>
<feature type="region of interest" description="Disordered" evidence="11">
    <location>
        <begin position="617"/>
        <end position="636"/>
    </location>
</feature>
<keyword evidence="8 12" id="KW-0472">Membrane</keyword>
<keyword evidence="5 13" id="KW-0732">Signal</keyword>
<name>A0A9D4Z4N7_ADICA</name>
<evidence type="ECO:0000313" key="15">
    <source>
        <dbReference type="EMBL" id="KAI5060382.1"/>
    </source>
</evidence>
<evidence type="ECO:0000256" key="9">
    <source>
        <dbReference type="ARBA" id="ARBA00023157"/>
    </source>
</evidence>
<proteinExistence type="inferred from homology"/>
<reference evidence="15" key="1">
    <citation type="submission" date="2021-01" db="EMBL/GenBank/DDBJ databases">
        <title>Adiantum capillus-veneris genome.</title>
        <authorList>
            <person name="Fang Y."/>
            <person name="Liao Q."/>
        </authorList>
    </citation>
    <scope>NUCLEOTIDE SEQUENCE</scope>
    <source>
        <strain evidence="15">H3</strain>
        <tissue evidence="15">Leaf</tissue>
    </source>
</reference>
<feature type="transmembrane region" description="Helical" evidence="12">
    <location>
        <begin position="586"/>
        <end position="610"/>
    </location>
</feature>
<evidence type="ECO:0000256" key="3">
    <source>
        <dbReference type="ARBA" id="ARBA00022475"/>
    </source>
</evidence>
<sequence>MRSLLLPFLLSLLLWVAYFGSITATILAKSDLEKCTRAKLKDDIQCGNKIVVELSIAAGKHADEDAIMATLDAVKNSTSGEVQILKDPQTIKISKSAVFMGYPIKFEQNFNRRVQELGTGMKQCRDHPCYAYNDRGERIYPEQTGFCCECTGLTRSDHRGMHPNCNLFLETGTSIFKAPYGTRHCLQFHPDWFPTYTVSEGQMEFKITIEVFIGYDTLLSKLVLSPWDLLAATSDKSVTARLHGDLAGYKQMPEFQSVYFSRPPKTVILNRSDWVVIDKIKYSLDGRVCDRIGTLYTAFCNQISRCTSPFNSCLRFQLQDYIEEDSSRLLKGLRPRFALTQYGEFDYTNEGSYSRFLLPLQEITKSIITLELNADNVKFLVNRSPGKILSMTTPKFEALSRDGVAKIVVSNVGELLAGFFLGVNCSSGIKAMVLSLEPNKPKTTEFSLSTTSDKAQALECVARLRDSAGEIADQVSSMVFITATTYINFSKFAVQDNNPLGETEGFFANILSGIMNLMKAAVQSVTNLGKGVFGGIFGGFFALLQSNFGGALSLFSPKKGEVGDACSACGPVEVLCIASNFCYGRIVIIVGMLIVFLGALVMCGCTKLIFQCQKSKPSEDSGALESKEGNNADVDNMNANDTLSIRNGLPPFMQPQWPQSSTQYPMMYGGGAYTY</sequence>
<evidence type="ECO:0000256" key="10">
    <source>
        <dbReference type="ARBA" id="ARBA00023279"/>
    </source>
</evidence>
<comment type="similarity">
    <text evidence="2">Belongs to the HAP2/GCS1 family.</text>
</comment>
<feature type="domain" description="Generative cell specific-1/HAP2" evidence="14">
    <location>
        <begin position="44"/>
        <end position="582"/>
    </location>
</feature>
<dbReference type="PANTHER" id="PTHR31764:SF0">
    <property type="entry name" value="GENERATIVE CELL SPECIFIC-1_HAP2 DOMAIN-CONTAINING PROTEIN"/>
    <property type="match status" value="1"/>
</dbReference>
<keyword evidence="3" id="KW-1003">Cell membrane</keyword>
<dbReference type="Proteomes" id="UP000886520">
    <property type="component" value="Chromosome 24"/>
</dbReference>